<keyword evidence="1" id="KW-0812">Transmembrane</keyword>
<dbReference type="AlphaFoldDB" id="A0A931NKD6"/>
<keyword evidence="3" id="KW-1185">Reference proteome</keyword>
<name>A0A931NKD6_9BURK</name>
<gene>
    <name evidence="2" type="ORF">I7X39_22065</name>
</gene>
<keyword evidence="1" id="KW-1133">Transmembrane helix</keyword>
<evidence type="ECO:0000313" key="3">
    <source>
        <dbReference type="Proteomes" id="UP000613266"/>
    </source>
</evidence>
<protein>
    <submittedName>
        <fullName evidence="2">DUF1269 domain-containing protein</fullName>
    </submittedName>
</protein>
<dbReference type="RefSeq" id="WP_198113538.1">
    <property type="nucleotide sequence ID" value="NZ_JAEDAK010000026.1"/>
</dbReference>
<proteinExistence type="predicted"/>
<evidence type="ECO:0000313" key="2">
    <source>
        <dbReference type="EMBL" id="MBH9579590.1"/>
    </source>
</evidence>
<feature type="transmembrane region" description="Helical" evidence="1">
    <location>
        <begin position="62"/>
        <end position="83"/>
    </location>
</feature>
<sequence length="170" mass="18150">MRKRIYWLLPNHRSARQVMDDLLLARIEEGHIHFAAREGAEMEGLHPANILQTSDLVEAAQVGLGIGAALGGAAGVLAAYLLVDGGSRAAGVVMLMAGVGAALGTWSASMIGSSTPSRRLKRFEQAIENGEYLLMVDVPRTRVEAVEALLQARHPEGHSEGLEPHIPAFP</sequence>
<evidence type="ECO:0000256" key="1">
    <source>
        <dbReference type="SAM" id="Phobius"/>
    </source>
</evidence>
<feature type="transmembrane region" description="Helical" evidence="1">
    <location>
        <begin position="89"/>
        <end position="112"/>
    </location>
</feature>
<keyword evidence="1" id="KW-0472">Membrane</keyword>
<dbReference type="Proteomes" id="UP000613266">
    <property type="component" value="Unassembled WGS sequence"/>
</dbReference>
<dbReference type="EMBL" id="JAEDAK010000026">
    <property type="protein sequence ID" value="MBH9579590.1"/>
    <property type="molecule type" value="Genomic_DNA"/>
</dbReference>
<accession>A0A931NKD6</accession>
<organism evidence="2 3">
    <name type="scientific">Inhella proteolytica</name>
    <dbReference type="NCBI Taxonomy" id="2795029"/>
    <lineage>
        <taxon>Bacteria</taxon>
        <taxon>Pseudomonadati</taxon>
        <taxon>Pseudomonadota</taxon>
        <taxon>Betaproteobacteria</taxon>
        <taxon>Burkholderiales</taxon>
        <taxon>Sphaerotilaceae</taxon>
        <taxon>Inhella</taxon>
    </lineage>
</organism>
<reference evidence="2" key="1">
    <citation type="submission" date="2020-12" db="EMBL/GenBank/DDBJ databases">
        <title>The genome sequence of Inhella sp. 1Y17.</title>
        <authorList>
            <person name="Liu Y."/>
        </authorList>
    </citation>
    <scope>NUCLEOTIDE SEQUENCE</scope>
    <source>
        <strain evidence="2">1Y17</strain>
    </source>
</reference>
<comment type="caution">
    <text evidence="2">The sequence shown here is derived from an EMBL/GenBank/DDBJ whole genome shotgun (WGS) entry which is preliminary data.</text>
</comment>